<proteinExistence type="inferred from homology"/>
<dbReference type="NCBIfam" id="TIGR00208">
    <property type="entry name" value="fliS"/>
    <property type="match status" value="1"/>
</dbReference>
<dbReference type="InterPro" id="IPR036584">
    <property type="entry name" value="FliS_sf"/>
</dbReference>
<sequence length="140" mass="15013">MTYGVNAYQQVDRSGANYADPWQLTAMLFNGGLERVAQARGAMERGDVAVKGERIGKAIGILDGLRASLNHEEGGELASNLDSLYEYMQRRLVAANAHNDLTALDEVATLLREIKEGWDGIPAEARNAPGQQNAQAGGAV</sequence>
<dbReference type="Gene3D" id="1.20.120.340">
    <property type="entry name" value="Flagellar protein FliS"/>
    <property type="match status" value="1"/>
</dbReference>
<keyword evidence="6" id="KW-0282">Flagellum</keyword>
<evidence type="ECO:0000256" key="5">
    <source>
        <dbReference type="ARBA" id="ARBA00023186"/>
    </source>
</evidence>
<gene>
    <name evidence="6" type="primary">fliS</name>
    <name evidence="6" type="ORF">KBTEX_00016</name>
</gene>
<dbReference type="PANTHER" id="PTHR34773">
    <property type="entry name" value="FLAGELLAR SECRETION CHAPERONE FLIS"/>
    <property type="match status" value="1"/>
</dbReference>
<name>A0A5B8R5I3_9ZZZZ</name>
<accession>A0A5B8R5I3</accession>
<evidence type="ECO:0000256" key="2">
    <source>
        <dbReference type="ARBA" id="ARBA00008787"/>
    </source>
</evidence>
<comment type="subcellular location">
    <subcellularLocation>
        <location evidence="1">Cytoplasm</location>
        <location evidence="1">Cytosol</location>
    </subcellularLocation>
</comment>
<keyword evidence="3" id="KW-0963">Cytoplasm</keyword>
<evidence type="ECO:0000256" key="4">
    <source>
        <dbReference type="ARBA" id="ARBA00022795"/>
    </source>
</evidence>
<protein>
    <submittedName>
        <fullName evidence="6">Flagellar secretion chaperone FliS</fullName>
    </submittedName>
</protein>
<dbReference type="SUPFAM" id="SSF101116">
    <property type="entry name" value="Flagellar export chaperone FliS"/>
    <property type="match status" value="1"/>
</dbReference>
<dbReference type="Pfam" id="PF02561">
    <property type="entry name" value="FliS"/>
    <property type="match status" value="1"/>
</dbReference>
<keyword evidence="4" id="KW-1005">Bacterial flagellum biogenesis</keyword>
<reference evidence="6" key="1">
    <citation type="submission" date="2019-06" db="EMBL/GenBank/DDBJ databases">
        <authorList>
            <person name="Murdoch R.W."/>
            <person name="Fathepure B."/>
        </authorList>
    </citation>
    <scope>NUCLEOTIDE SEQUENCE</scope>
</reference>
<dbReference type="EMBL" id="MN079076">
    <property type="protein sequence ID" value="QEA03716.1"/>
    <property type="molecule type" value="Genomic_DNA"/>
</dbReference>
<dbReference type="AlphaFoldDB" id="A0A5B8R5I3"/>
<evidence type="ECO:0000256" key="1">
    <source>
        <dbReference type="ARBA" id="ARBA00004514"/>
    </source>
</evidence>
<dbReference type="PANTHER" id="PTHR34773:SF1">
    <property type="entry name" value="FLAGELLAR SECRETION CHAPERONE FLIS"/>
    <property type="match status" value="1"/>
</dbReference>
<dbReference type="PIRSF" id="PIRSF039090">
    <property type="entry name" value="Flis"/>
    <property type="match status" value="1"/>
</dbReference>
<keyword evidence="6" id="KW-0969">Cilium</keyword>
<dbReference type="CDD" id="cd16098">
    <property type="entry name" value="FliS"/>
    <property type="match status" value="1"/>
</dbReference>
<keyword evidence="5" id="KW-0143">Chaperone</keyword>
<comment type="similarity">
    <text evidence="2">Belongs to the FliS family.</text>
</comment>
<organism evidence="6">
    <name type="scientific">uncultured organism</name>
    <dbReference type="NCBI Taxonomy" id="155900"/>
    <lineage>
        <taxon>unclassified sequences</taxon>
        <taxon>environmental samples</taxon>
    </lineage>
</organism>
<dbReference type="InterPro" id="IPR003713">
    <property type="entry name" value="FliS"/>
</dbReference>
<evidence type="ECO:0000313" key="6">
    <source>
        <dbReference type="EMBL" id="QEA03716.1"/>
    </source>
</evidence>
<evidence type="ECO:0000256" key="3">
    <source>
        <dbReference type="ARBA" id="ARBA00022490"/>
    </source>
</evidence>
<keyword evidence="6" id="KW-0966">Cell projection</keyword>